<name>A0A8H6TYZ3_9AGAR</name>
<comment type="caution">
    <text evidence="1">The sequence shown here is derived from an EMBL/GenBank/DDBJ whole genome shotgun (WGS) entry which is preliminary data.</text>
</comment>
<proteinExistence type="predicted"/>
<dbReference type="AlphaFoldDB" id="A0A8H6TYZ3"/>
<sequence>MNQRRKAVVSPEVRASVQHAAAAASLQSPDNIVQPNSGIEKIIIDNSGNRGGLILAGAIALWSLWPQDLFPGFLSVLRDNDLIRRQSVIATASGTGESQYSYFLYRDLNYTLFQNNSRFMVPAVPQVVNGVKDAYLNQFFDDFGDTSAGVTPFIIPPFEGTDYVFVSNSICASTCFIFSSYLFEKYSFDGGAKDSETTDFYQILAELELAGLQDDLAAPQPFPVAANFR</sequence>
<accession>A0A8H6TYZ3</accession>
<dbReference type="EMBL" id="JACAZI010000052">
    <property type="protein sequence ID" value="KAF7325347.1"/>
    <property type="molecule type" value="Genomic_DNA"/>
</dbReference>
<evidence type="ECO:0000313" key="1">
    <source>
        <dbReference type="EMBL" id="KAF7325347.1"/>
    </source>
</evidence>
<dbReference type="Proteomes" id="UP000620124">
    <property type="component" value="Unassembled WGS sequence"/>
</dbReference>
<protein>
    <submittedName>
        <fullName evidence="1">Uncharacterized protein</fullName>
    </submittedName>
</protein>
<keyword evidence="2" id="KW-1185">Reference proteome</keyword>
<dbReference type="OrthoDB" id="27214at2759"/>
<evidence type="ECO:0000313" key="2">
    <source>
        <dbReference type="Proteomes" id="UP000620124"/>
    </source>
</evidence>
<reference evidence="1" key="1">
    <citation type="submission" date="2020-05" db="EMBL/GenBank/DDBJ databases">
        <title>Mycena genomes resolve the evolution of fungal bioluminescence.</title>
        <authorList>
            <person name="Tsai I.J."/>
        </authorList>
    </citation>
    <scope>NUCLEOTIDE SEQUENCE</scope>
    <source>
        <strain evidence="1">CCC161011</strain>
    </source>
</reference>
<organism evidence="1 2">
    <name type="scientific">Mycena venus</name>
    <dbReference type="NCBI Taxonomy" id="2733690"/>
    <lineage>
        <taxon>Eukaryota</taxon>
        <taxon>Fungi</taxon>
        <taxon>Dikarya</taxon>
        <taxon>Basidiomycota</taxon>
        <taxon>Agaricomycotina</taxon>
        <taxon>Agaricomycetes</taxon>
        <taxon>Agaricomycetidae</taxon>
        <taxon>Agaricales</taxon>
        <taxon>Marasmiineae</taxon>
        <taxon>Mycenaceae</taxon>
        <taxon>Mycena</taxon>
    </lineage>
</organism>
<gene>
    <name evidence="1" type="ORF">MVEN_02629600</name>
</gene>